<sequence>MTPKQSLTDETALEELRENLNRAKITDQHTAKWLEDDEWDLKVEEFDPGTDAKGSAEFNN</sequence>
<evidence type="ECO:0000313" key="2">
    <source>
        <dbReference type="Proteomes" id="UP001199106"/>
    </source>
</evidence>
<name>A0AAD4IDS1_9PLEO</name>
<accession>A0AAD4IDS1</accession>
<evidence type="ECO:0000313" key="1">
    <source>
        <dbReference type="EMBL" id="KAG9192571.1"/>
    </source>
</evidence>
<reference evidence="1" key="1">
    <citation type="submission" date="2021-07" db="EMBL/GenBank/DDBJ databases">
        <title>Genome Resource of American Ginseng Black Spot Pathogen Alternaria panax.</title>
        <authorList>
            <person name="Qiu C."/>
            <person name="Wang W."/>
            <person name="Liu Z."/>
        </authorList>
    </citation>
    <scope>NUCLEOTIDE SEQUENCE</scope>
    <source>
        <strain evidence="1">BNCC115425</strain>
    </source>
</reference>
<proteinExistence type="predicted"/>
<comment type="caution">
    <text evidence="1">The sequence shown here is derived from an EMBL/GenBank/DDBJ whole genome shotgun (WGS) entry which is preliminary data.</text>
</comment>
<dbReference type="EMBL" id="JAANER010000003">
    <property type="protein sequence ID" value="KAG9192571.1"/>
    <property type="molecule type" value="Genomic_DNA"/>
</dbReference>
<gene>
    <name evidence="1" type="ORF">G6011_11305</name>
</gene>
<dbReference type="Proteomes" id="UP001199106">
    <property type="component" value="Unassembled WGS sequence"/>
</dbReference>
<dbReference type="AlphaFoldDB" id="A0AAD4IDS1"/>
<protein>
    <submittedName>
        <fullName evidence="1">Uncharacterized protein</fullName>
    </submittedName>
</protein>
<organism evidence="1 2">
    <name type="scientific">Alternaria panax</name>
    <dbReference type="NCBI Taxonomy" id="48097"/>
    <lineage>
        <taxon>Eukaryota</taxon>
        <taxon>Fungi</taxon>
        <taxon>Dikarya</taxon>
        <taxon>Ascomycota</taxon>
        <taxon>Pezizomycotina</taxon>
        <taxon>Dothideomycetes</taxon>
        <taxon>Pleosporomycetidae</taxon>
        <taxon>Pleosporales</taxon>
        <taxon>Pleosporineae</taxon>
        <taxon>Pleosporaceae</taxon>
        <taxon>Alternaria</taxon>
        <taxon>Alternaria sect. Panax</taxon>
    </lineage>
</organism>
<keyword evidence="2" id="KW-1185">Reference proteome</keyword>